<dbReference type="Gene3D" id="3.20.20.30">
    <property type="entry name" value="Luciferase-like domain"/>
    <property type="match status" value="1"/>
</dbReference>
<evidence type="ECO:0000259" key="2">
    <source>
        <dbReference type="Pfam" id="PF00296"/>
    </source>
</evidence>
<dbReference type="CDD" id="cd01097">
    <property type="entry name" value="Tetrahydromethanopterin_reductase"/>
    <property type="match status" value="1"/>
</dbReference>
<evidence type="ECO:0000313" key="4">
    <source>
        <dbReference type="Proteomes" id="UP001626628"/>
    </source>
</evidence>
<keyword evidence="4" id="KW-1185">Reference proteome</keyword>
<dbReference type="PANTHER" id="PTHR43244:SF1">
    <property type="entry name" value="5,10-METHYLENETETRAHYDROMETHANOPTERIN REDUCTASE"/>
    <property type="match status" value="1"/>
</dbReference>
<name>A0ABZ2QQ61_9ACTN</name>
<dbReference type="RefSeq" id="WP_407287373.1">
    <property type="nucleotide sequence ID" value="NZ_CP147982.1"/>
</dbReference>
<accession>A0ABZ2QQ61</accession>
<reference evidence="3 4" key="1">
    <citation type="submission" date="2024-03" db="EMBL/GenBank/DDBJ databases">
        <title>The complete genome of Streptomyces sirii sp.nov.</title>
        <authorList>
            <person name="Zakalyukina Y.V."/>
            <person name="Belik A.R."/>
            <person name="Biryukov M.V."/>
            <person name="Baturina O.A."/>
            <person name="Kabilov M.R."/>
        </authorList>
    </citation>
    <scope>NUCLEOTIDE SEQUENCE [LARGE SCALE GENOMIC DNA]</scope>
    <source>
        <strain evidence="3 4">BP-8</strain>
    </source>
</reference>
<evidence type="ECO:0000256" key="1">
    <source>
        <dbReference type="ARBA" id="ARBA00023002"/>
    </source>
</evidence>
<feature type="domain" description="Luciferase-like" evidence="2">
    <location>
        <begin position="28"/>
        <end position="290"/>
    </location>
</feature>
<dbReference type="EMBL" id="CP147982">
    <property type="protein sequence ID" value="WXK78575.1"/>
    <property type="molecule type" value="Genomic_DNA"/>
</dbReference>
<dbReference type="InterPro" id="IPR050564">
    <property type="entry name" value="F420-G6PD/mer"/>
</dbReference>
<dbReference type="InterPro" id="IPR011251">
    <property type="entry name" value="Luciferase-like_dom"/>
</dbReference>
<dbReference type="SUPFAM" id="SSF51679">
    <property type="entry name" value="Bacterial luciferase-like"/>
    <property type="match status" value="1"/>
</dbReference>
<organism evidence="3 4">
    <name type="scientific">Streptomyces sirii</name>
    <dbReference type="NCBI Taxonomy" id="3127701"/>
    <lineage>
        <taxon>Bacteria</taxon>
        <taxon>Bacillati</taxon>
        <taxon>Actinomycetota</taxon>
        <taxon>Actinomycetes</taxon>
        <taxon>Kitasatosporales</taxon>
        <taxon>Streptomycetaceae</taxon>
        <taxon>Streptomyces</taxon>
    </lineage>
</organism>
<dbReference type="Proteomes" id="UP001626628">
    <property type="component" value="Chromosome"/>
</dbReference>
<sequence>MTTYSVLLPFTPVRPEQVVPFAALVQRTPGARLWTNQQLTLEPHQLFAYSAGIGLRVPAGTAVTLMPLRHPVEAALQARSLAQITGHPVVAGYGPGAAVFQEALLGAAYPSPLTAVRDYMSAVRGLLAGEQVRMDGPYFRMDASLPQVPHPPVELGLGVLRPRMARVCGEVADVAIGWLTPPDYLASVIAPELRAGAEAVSRPTPRLVAVVHVALAGPRRDPVALAHSVCARHLQAPHYTQMLRRAGVGVDPSDPEDGARRLVEAGLFLSGEPEAIAEGLAAYAKAGVDEVVLNCSAVGVTYGERVALQEIETLLKAVTP</sequence>
<keyword evidence="1" id="KW-0560">Oxidoreductase</keyword>
<dbReference type="InterPro" id="IPR036661">
    <property type="entry name" value="Luciferase-like_sf"/>
</dbReference>
<dbReference type="Pfam" id="PF00296">
    <property type="entry name" value="Bac_luciferase"/>
    <property type="match status" value="1"/>
</dbReference>
<gene>
    <name evidence="3" type="ORF">WAB15_22700</name>
</gene>
<proteinExistence type="predicted"/>
<protein>
    <submittedName>
        <fullName evidence="3">LLM class flavin-dependent oxidoreductase</fullName>
    </submittedName>
</protein>
<dbReference type="PANTHER" id="PTHR43244">
    <property type="match status" value="1"/>
</dbReference>
<evidence type="ECO:0000313" key="3">
    <source>
        <dbReference type="EMBL" id="WXK78575.1"/>
    </source>
</evidence>